<evidence type="ECO:0000256" key="6">
    <source>
        <dbReference type="ARBA" id="ARBA00023239"/>
    </source>
</evidence>
<dbReference type="GO" id="GO:0047443">
    <property type="term" value="F:4-hydroxy-4-methyl-2-oxoglutarate aldolase activity"/>
    <property type="evidence" value="ECO:0007669"/>
    <property type="project" value="UniProtKB-EC"/>
</dbReference>
<dbReference type="FunCoup" id="A0A423PM18">
    <property type="interactions" value="53"/>
</dbReference>
<feature type="binding site" evidence="9">
    <location>
        <begin position="76"/>
        <end position="79"/>
    </location>
    <ligand>
        <name>substrate</name>
    </ligand>
</feature>
<dbReference type="EMBL" id="AYKG01000034">
    <property type="protein sequence ID" value="ROO26572.1"/>
    <property type="molecule type" value="Genomic_DNA"/>
</dbReference>
<dbReference type="GO" id="GO:0008948">
    <property type="term" value="F:oxaloacetate decarboxylase activity"/>
    <property type="evidence" value="ECO:0007669"/>
    <property type="project" value="UniProtKB-EC"/>
</dbReference>
<dbReference type="NCBIfam" id="NF006875">
    <property type="entry name" value="PRK09372.1"/>
    <property type="match status" value="1"/>
</dbReference>
<dbReference type="EC" id="4.1.3.17" evidence="10"/>
<dbReference type="InParanoid" id="A0A423PM18"/>
<evidence type="ECO:0000256" key="5">
    <source>
        <dbReference type="ARBA" id="ARBA00022723"/>
    </source>
</evidence>
<dbReference type="InterPro" id="IPR010203">
    <property type="entry name" value="RraA"/>
</dbReference>
<comment type="subunit">
    <text evidence="4 10">Homotrimer.</text>
</comment>
<keyword evidence="6 10" id="KW-0456">Lyase</keyword>
<feature type="binding site" evidence="9">
    <location>
        <position position="98"/>
    </location>
    <ligand>
        <name>substrate</name>
    </ligand>
</feature>
<dbReference type="InterPro" id="IPR005493">
    <property type="entry name" value="RraA/RraA-like"/>
</dbReference>
<comment type="catalytic activity">
    <reaction evidence="8 10">
        <text>oxaloacetate + H(+) = pyruvate + CO2</text>
        <dbReference type="Rhea" id="RHEA:15641"/>
        <dbReference type="ChEBI" id="CHEBI:15361"/>
        <dbReference type="ChEBI" id="CHEBI:15378"/>
        <dbReference type="ChEBI" id="CHEBI:16452"/>
        <dbReference type="ChEBI" id="CHEBI:16526"/>
        <dbReference type="EC" id="4.1.1.112"/>
    </reaction>
</comment>
<evidence type="ECO:0000256" key="7">
    <source>
        <dbReference type="ARBA" id="ARBA00025046"/>
    </source>
</evidence>
<dbReference type="GO" id="GO:0008428">
    <property type="term" value="F:ribonuclease inhibitor activity"/>
    <property type="evidence" value="ECO:0007669"/>
    <property type="project" value="InterPro"/>
</dbReference>
<dbReference type="SUPFAM" id="SSF89562">
    <property type="entry name" value="RraA-like"/>
    <property type="match status" value="1"/>
</dbReference>
<comment type="similarity">
    <text evidence="3 10">Belongs to the class II aldolase/RraA-like family.</text>
</comment>
<evidence type="ECO:0000256" key="1">
    <source>
        <dbReference type="ARBA" id="ARBA00001342"/>
    </source>
</evidence>
<dbReference type="InterPro" id="IPR036704">
    <property type="entry name" value="RraA/RraA-like_sf"/>
</dbReference>
<comment type="caution">
    <text evidence="11">The sequence shown here is derived from an EMBL/GenBank/DDBJ whole genome shotgun (WGS) entry which is preliminary data.</text>
</comment>
<dbReference type="EC" id="4.1.1.112" evidence="10"/>
<proteinExistence type="inferred from homology"/>
<gene>
    <name evidence="11" type="ORF">SAJA_10885</name>
</gene>
<comment type="cofactor">
    <cofactor evidence="2 10">
        <name>a divalent metal cation</name>
        <dbReference type="ChEBI" id="CHEBI:60240"/>
    </cofactor>
</comment>
<evidence type="ECO:0000313" key="11">
    <source>
        <dbReference type="EMBL" id="ROO26572.1"/>
    </source>
</evidence>
<keyword evidence="9" id="KW-0460">Magnesium</keyword>
<protein>
    <recommendedName>
        <fullName evidence="10">4-hydroxy-4-methyl-2-oxoglutarate aldolase</fullName>
        <shortName evidence="10">HMG aldolase</shortName>
        <ecNumber evidence="10">4.1.1.112</ecNumber>
        <ecNumber evidence="10">4.1.3.17</ecNumber>
    </recommendedName>
    <alternativeName>
        <fullName evidence="10">Oxaloacetate decarboxylase</fullName>
    </alternativeName>
</protein>
<accession>A0A423PM18</accession>
<sequence length="161" mass="17441">MSMLPVTDLCDKYSDDLQILDPVFTDFGGRLDFAGPVSTVKCFEDNSLVRLALEEPGESRVLVIDGGGSERCALLGDNLAQLAIDNEWAGILVFGCIRDSADISQMDVAVKAVNTHPKKSFKKNQGERDVPVRFGGVNFMPGDWLYADLDGVVLADGELSL</sequence>
<evidence type="ECO:0000256" key="9">
    <source>
        <dbReference type="PIRSR" id="PIRSR605493-1"/>
    </source>
</evidence>
<evidence type="ECO:0000256" key="8">
    <source>
        <dbReference type="ARBA" id="ARBA00047973"/>
    </source>
</evidence>
<organism evidence="11 12">
    <name type="scientific">Salinisphaera japonica YTM-1</name>
    <dbReference type="NCBI Taxonomy" id="1209778"/>
    <lineage>
        <taxon>Bacteria</taxon>
        <taxon>Pseudomonadati</taxon>
        <taxon>Pseudomonadota</taxon>
        <taxon>Gammaproteobacteria</taxon>
        <taxon>Salinisphaerales</taxon>
        <taxon>Salinisphaeraceae</taxon>
        <taxon>Salinisphaera</taxon>
    </lineage>
</organism>
<feature type="binding site" evidence="9">
    <location>
        <position position="99"/>
    </location>
    <ligand>
        <name>Mg(2+)</name>
        <dbReference type="ChEBI" id="CHEBI:18420"/>
    </ligand>
</feature>
<comment type="cofactor">
    <cofactor evidence="9">
        <name>Mg(2+)</name>
        <dbReference type="ChEBI" id="CHEBI:18420"/>
    </cofactor>
</comment>
<keyword evidence="12" id="KW-1185">Reference proteome</keyword>
<dbReference type="GO" id="GO:0051252">
    <property type="term" value="P:regulation of RNA metabolic process"/>
    <property type="evidence" value="ECO:0007669"/>
    <property type="project" value="InterPro"/>
</dbReference>
<reference evidence="11 12" key="1">
    <citation type="submission" date="2013-10" db="EMBL/GenBank/DDBJ databases">
        <title>Salinisphaera japonica YTM-1 Genome Sequencing.</title>
        <authorList>
            <person name="Lai Q."/>
            <person name="Li C."/>
            <person name="Shao Z."/>
        </authorList>
    </citation>
    <scope>NUCLEOTIDE SEQUENCE [LARGE SCALE GENOMIC DNA]</scope>
    <source>
        <strain evidence="11 12">YTM-1</strain>
    </source>
</reference>
<dbReference type="Pfam" id="PF03737">
    <property type="entry name" value="RraA-like"/>
    <property type="match status" value="1"/>
</dbReference>
<evidence type="ECO:0000256" key="4">
    <source>
        <dbReference type="ARBA" id="ARBA00011233"/>
    </source>
</evidence>
<dbReference type="CDD" id="cd16841">
    <property type="entry name" value="RraA_family"/>
    <property type="match status" value="1"/>
</dbReference>
<dbReference type="Proteomes" id="UP000285310">
    <property type="component" value="Unassembled WGS sequence"/>
</dbReference>
<evidence type="ECO:0000313" key="12">
    <source>
        <dbReference type="Proteomes" id="UP000285310"/>
    </source>
</evidence>
<comment type="catalytic activity">
    <reaction evidence="1 10">
        <text>4-hydroxy-4-methyl-2-oxoglutarate = 2 pyruvate</text>
        <dbReference type="Rhea" id="RHEA:22748"/>
        <dbReference type="ChEBI" id="CHEBI:15361"/>
        <dbReference type="ChEBI" id="CHEBI:58276"/>
        <dbReference type="EC" id="4.1.3.17"/>
    </reaction>
</comment>
<evidence type="ECO:0000256" key="3">
    <source>
        <dbReference type="ARBA" id="ARBA00008621"/>
    </source>
</evidence>
<dbReference type="PANTHER" id="PTHR33254:SF4">
    <property type="entry name" value="4-HYDROXY-4-METHYL-2-OXOGLUTARATE ALDOLASE 3-RELATED"/>
    <property type="match status" value="1"/>
</dbReference>
<comment type="function">
    <text evidence="7 10">Catalyzes the aldol cleavage of 4-hydroxy-4-methyl-2-oxoglutarate (HMG) into 2 molecules of pyruvate. Also contains a secondary oxaloacetate (OAA) decarboxylase activity due to the common pyruvate enolate transition state formed following C-C bond cleavage in the retro-aldol and decarboxylation reactions.</text>
</comment>
<dbReference type="AlphaFoldDB" id="A0A423PM18"/>
<evidence type="ECO:0000256" key="2">
    <source>
        <dbReference type="ARBA" id="ARBA00001968"/>
    </source>
</evidence>
<dbReference type="PANTHER" id="PTHR33254">
    <property type="entry name" value="4-HYDROXY-4-METHYL-2-OXOGLUTARATE ALDOLASE 3-RELATED"/>
    <property type="match status" value="1"/>
</dbReference>
<dbReference type="GO" id="GO:0046872">
    <property type="term" value="F:metal ion binding"/>
    <property type="evidence" value="ECO:0007669"/>
    <property type="project" value="UniProtKB-KW"/>
</dbReference>
<keyword evidence="5 9" id="KW-0479">Metal-binding</keyword>
<name>A0A423PM18_9GAMM</name>
<evidence type="ECO:0000256" key="10">
    <source>
        <dbReference type="RuleBase" id="RU004338"/>
    </source>
</evidence>
<dbReference type="Gene3D" id="3.50.30.40">
    <property type="entry name" value="Ribonuclease E inhibitor RraA/RraA-like"/>
    <property type="match status" value="1"/>
</dbReference>
<dbReference type="NCBIfam" id="TIGR01935">
    <property type="entry name" value="NOT-MenG"/>
    <property type="match status" value="1"/>
</dbReference>